<dbReference type="Proteomes" id="UP000054662">
    <property type="component" value="Unassembled WGS sequence"/>
</dbReference>
<dbReference type="RefSeq" id="WP_058493116.1">
    <property type="nucleotide sequence ID" value="NZ_CBCRUR010000001.1"/>
</dbReference>
<evidence type="ECO:0000256" key="3">
    <source>
        <dbReference type="ARBA" id="ARBA00022679"/>
    </source>
</evidence>
<dbReference type="STRING" id="45076.Lwor_1309"/>
<evidence type="ECO:0000256" key="6">
    <source>
        <dbReference type="RuleBase" id="RU004466"/>
    </source>
</evidence>
<dbReference type="GO" id="GO:0008299">
    <property type="term" value="P:isoprenoid biosynthetic process"/>
    <property type="evidence" value="ECO:0007669"/>
    <property type="project" value="InterPro"/>
</dbReference>
<keyword evidence="5" id="KW-0460">Magnesium</keyword>
<proteinExistence type="inferred from homology"/>
<evidence type="ECO:0000256" key="1">
    <source>
        <dbReference type="ARBA" id="ARBA00001946"/>
    </source>
</evidence>
<evidence type="ECO:0000256" key="5">
    <source>
        <dbReference type="ARBA" id="ARBA00022842"/>
    </source>
</evidence>
<dbReference type="PANTHER" id="PTHR12001:SF69">
    <property type="entry name" value="ALL TRANS-POLYPRENYL-DIPHOSPHATE SYNTHASE PDSS1"/>
    <property type="match status" value="1"/>
</dbReference>
<organism evidence="7 8">
    <name type="scientific">Legionella worsleiensis</name>
    <dbReference type="NCBI Taxonomy" id="45076"/>
    <lineage>
        <taxon>Bacteria</taxon>
        <taxon>Pseudomonadati</taxon>
        <taxon>Pseudomonadota</taxon>
        <taxon>Gammaproteobacteria</taxon>
        <taxon>Legionellales</taxon>
        <taxon>Legionellaceae</taxon>
        <taxon>Legionella</taxon>
    </lineage>
</organism>
<dbReference type="GO" id="GO:0004659">
    <property type="term" value="F:prenyltransferase activity"/>
    <property type="evidence" value="ECO:0007669"/>
    <property type="project" value="InterPro"/>
</dbReference>
<comment type="caution">
    <text evidence="7">The sequence shown here is derived from an EMBL/GenBank/DDBJ whole genome shotgun (WGS) entry which is preliminary data.</text>
</comment>
<keyword evidence="4" id="KW-0479">Metal-binding</keyword>
<comment type="cofactor">
    <cofactor evidence="1">
        <name>Mg(2+)</name>
        <dbReference type="ChEBI" id="CHEBI:18420"/>
    </cofactor>
</comment>
<protein>
    <submittedName>
        <fullName evidence="7">Geranyltranstransferase</fullName>
    </submittedName>
</protein>
<dbReference type="PANTHER" id="PTHR12001">
    <property type="entry name" value="GERANYLGERANYL PYROPHOSPHATE SYNTHASE"/>
    <property type="match status" value="1"/>
</dbReference>
<evidence type="ECO:0000256" key="2">
    <source>
        <dbReference type="ARBA" id="ARBA00006706"/>
    </source>
</evidence>
<dbReference type="SFLD" id="SFLDS00005">
    <property type="entry name" value="Isoprenoid_Synthase_Type_I"/>
    <property type="match status" value="1"/>
</dbReference>
<dbReference type="SUPFAM" id="SSF48576">
    <property type="entry name" value="Terpenoid synthases"/>
    <property type="match status" value="1"/>
</dbReference>
<evidence type="ECO:0000313" key="7">
    <source>
        <dbReference type="EMBL" id="KTD79795.1"/>
    </source>
</evidence>
<gene>
    <name evidence="7" type="ORF">Lwor_1309</name>
</gene>
<dbReference type="PROSITE" id="PS00723">
    <property type="entry name" value="POLYPRENYL_SYNTHASE_1"/>
    <property type="match status" value="1"/>
</dbReference>
<dbReference type="GO" id="GO:0046872">
    <property type="term" value="F:metal ion binding"/>
    <property type="evidence" value="ECO:0007669"/>
    <property type="project" value="UniProtKB-KW"/>
</dbReference>
<sequence length="277" mass="31679">MFDSHGFMTQFKQLIENDLDEEMLQISRFHFQQPGSLTRARLTFNCSIAMQLPFETAIHCAALVEMLHNASLIHDDIQDNAVFRRGQKSLCQQFGLAKALAYGDLLISMAYHTTSLLPYSCIGSSVRLIHHCVTKTITGQVRDINAITLKKPQLPHYENICWLKSGQLMMLGIKLATLISEHLTECSLFEAIIRHLVISYQIVDDITDMEEDKNQLNFSIFNVFNQDNPILLSQAQELASNHLHQAQAIIHQLPQDIRQPFLQLYHNIQPRLIKDVV</sequence>
<dbReference type="EMBL" id="LNZC01000012">
    <property type="protein sequence ID" value="KTD79795.1"/>
    <property type="molecule type" value="Genomic_DNA"/>
</dbReference>
<dbReference type="Pfam" id="PF00348">
    <property type="entry name" value="polyprenyl_synt"/>
    <property type="match status" value="1"/>
</dbReference>
<dbReference type="InterPro" id="IPR008949">
    <property type="entry name" value="Isoprenoid_synthase_dom_sf"/>
</dbReference>
<comment type="similarity">
    <text evidence="2 6">Belongs to the FPP/GGPP synthase family.</text>
</comment>
<evidence type="ECO:0000313" key="8">
    <source>
        <dbReference type="Proteomes" id="UP000054662"/>
    </source>
</evidence>
<dbReference type="OrthoDB" id="9805316at2"/>
<evidence type="ECO:0000256" key="4">
    <source>
        <dbReference type="ARBA" id="ARBA00022723"/>
    </source>
</evidence>
<accession>A0A0W1AF69</accession>
<keyword evidence="3 6" id="KW-0808">Transferase</keyword>
<reference evidence="7 8" key="1">
    <citation type="submission" date="2015-11" db="EMBL/GenBank/DDBJ databases">
        <title>Genomic analysis of 38 Legionella species identifies large and diverse effector repertoires.</title>
        <authorList>
            <person name="Burstein D."/>
            <person name="Amaro F."/>
            <person name="Zusman T."/>
            <person name="Lifshitz Z."/>
            <person name="Cohen O."/>
            <person name="Gilbert J.A."/>
            <person name="Pupko T."/>
            <person name="Shuman H.A."/>
            <person name="Segal G."/>
        </authorList>
    </citation>
    <scope>NUCLEOTIDE SEQUENCE [LARGE SCALE GENOMIC DNA]</scope>
    <source>
        <strain evidence="7 8">ATCC 49508</strain>
    </source>
</reference>
<dbReference type="AlphaFoldDB" id="A0A0W1AF69"/>
<keyword evidence="8" id="KW-1185">Reference proteome</keyword>
<dbReference type="Gene3D" id="1.10.600.10">
    <property type="entry name" value="Farnesyl Diphosphate Synthase"/>
    <property type="match status" value="1"/>
</dbReference>
<name>A0A0W1AF69_9GAMM</name>
<dbReference type="InterPro" id="IPR000092">
    <property type="entry name" value="Polyprenyl_synt"/>
</dbReference>
<dbReference type="PATRIC" id="fig|45076.6.peg.1429"/>
<dbReference type="InterPro" id="IPR033749">
    <property type="entry name" value="Polyprenyl_synt_CS"/>
</dbReference>